<dbReference type="PROSITE" id="PS00237">
    <property type="entry name" value="G_PROTEIN_RECEP_F1_1"/>
    <property type="match status" value="1"/>
</dbReference>
<keyword evidence="13" id="KW-1185">Reference proteome</keyword>
<proteinExistence type="inferred from homology"/>
<feature type="domain" description="G-protein coupled receptors family 1 profile" evidence="12">
    <location>
        <begin position="55"/>
        <end position="390"/>
    </location>
</feature>
<evidence type="ECO:0000256" key="6">
    <source>
        <dbReference type="ARBA" id="ARBA00023040"/>
    </source>
</evidence>
<dbReference type="InterPro" id="IPR000276">
    <property type="entry name" value="GPCR_Rhodpsn"/>
</dbReference>
<protein>
    <submittedName>
        <fullName evidence="14 15">G-protein coupled receptor moody isoform X1</fullName>
    </submittedName>
</protein>
<feature type="transmembrane region" description="Helical" evidence="11">
    <location>
        <begin position="338"/>
        <end position="358"/>
    </location>
</feature>
<feature type="transmembrane region" description="Helical" evidence="11">
    <location>
        <begin position="112"/>
        <end position="134"/>
    </location>
</feature>
<feature type="transmembrane region" description="Helical" evidence="11">
    <location>
        <begin position="76"/>
        <end position="100"/>
    </location>
</feature>
<keyword evidence="8 10" id="KW-0675">Receptor</keyword>
<evidence type="ECO:0000313" key="14">
    <source>
        <dbReference type="RefSeq" id="XP_023945656.2"/>
    </source>
</evidence>
<keyword evidence="6 10" id="KW-0297">G-protein coupled receptor</keyword>
<keyword evidence="3" id="KW-1003">Cell membrane</keyword>
<comment type="similarity">
    <text evidence="2 10">Belongs to the G-protein coupled receptor 1 family.</text>
</comment>
<evidence type="ECO:0000256" key="10">
    <source>
        <dbReference type="RuleBase" id="RU000688"/>
    </source>
</evidence>
<dbReference type="Pfam" id="PF00001">
    <property type="entry name" value="7tm_1"/>
    <property type="match status" value="1"/>
</dbReference>
<organism evidence="13 14">
    <name type="scientific">Bicyclus anynana</name>
    <name type="common">Squinting bush brown butterfly</name>
    <dbReference type="NCBI Taxonomy" id="110368"/>
    <lineage>
        <taxon>Eukaryota</taxon>
        <taxon>Metazoa</taxon>
        <taxon>Ecdysozoa</taxon>
        <taxon>Arthropoda</taxon>
        <taxon>Hexapoda</taxon>
        <taxon>Insecta</taxon>
        <taxon>Pterygota</taxon>
        <taxon>Neoptera</taxon>
        <taxon>Endopterygota</taxon>
        <taxon>Lepidoptera</taxon>
        <taxon>Glossata</taxon>
        <taxon>Ditrysia</taxon>
        <taxon>Papilionoidea</taxon>
        <taxon>Nymphalidae</taxon>
        <taxon>Satyrinae</taxon>
        <taxon>Satyrini</taxon>
        <taxon>Mycalesina</taxon>
        <taxon>Bicyclus</taxon>
    </lineage>
</organism>
<dbReference type="PANTHER" id="PTHR24228">
    <property type="entry name" value="B2 BRADYKININ RECEPTOR/ANGIOTENSIN II RECEPTOR"/>
    <property type="match status" value="1"/>
</dbReference>
<evidence type="ECO:0000256" key="11">
    <source>
        <dbReference type="SAM" id="Phobius"/>
    </source>
</evidence>
<dbReference type="SMART" id="SM01381">
    <property type="entry name" value="7TM_GPCR_Srsx"/>
    <property type="match status" value="1"/>
</dbReference>
<evidence type="ECO:0000313" key="15">
    <source>
        <dbReference type="RefSeq" id="XP_052742014.1"/>
    </source>
</evidence>
<dbReference type="PANTHER" id="PTHR24228:SF74">
    <property type="entry name" value="G-PROTEIN COUPLED RECEPTORS FAMILY 1 PROFILE DOMAIN-CONTAINING PROTEIN"/>
    <property type="match status" value="1"/>
</dbReference>
<sequence>MANQCAALVNVTLDTRTFISNDEYASVELYQGYSDGLLMFASVCFMISMAIGIPGNLLTIVALAKYKKVHNATAVFIMNLSCTDLLLLCLDPPLAASAYWRRSWTLGRVACQMYALGKCLLISASVFTILAITINRYILIIHPRLYRKMYRGRNLIIMLAAIWISPLIALIPTYLGKWGCFDIDTNDGPCSIVYVQNKRSSKKTLFILVLGLPCAVIIFCYARIFFIARKTTKKSQNSQSKNINSTIETTKRITSSINATSAVISMKCEEKRKHIPVEFSSYSEYYEDSSLEAQGRTDSNTDKDKGIPWKRPRVKGNLLQRSVKFFNLKSPTRKDRRLGTMIIAIMISFCVCNLPTVLTVTISGITSEPVLNIIAHVLLCFSCCFNPVIYVVMSNEYRKAYNNLFKH</sequence>
<keyword evidence="9 10" id="KW-0807">Transducer</keyword>
<evidence type="ECO:0000256" key="4">
    <source>
        <dbReference type="ARBA" id="ARBA00022692"/>
    </source>
</evidence>
<evidence type="ECO:0000256" key="8">
    <source>
        <dbReference type="ARBA" id="ARBA00023170"/>
    </source>
</evidence>
<accession>A0A6J1NQZ9</accession>
<dbReference type="Proteomes" id="UP001652582">
    <property type="component" value="Chromosome 16"/>
</dbReference>
<dbReference type="PRINTS" id="PR00237">
    <property type="entry name" value="GPCRRHODOPSN"/>
</dbReference>
<dbReference type="Gene3D" id="1.20.1070.10">
    <property type="entry name" value="Rhodopsin 7-helix transmembrane proteins"/>
    <property type="match status" value="1"/>
</dbReference>
<keyword evidence="5 11" id="KW-1133">Transmembrane helix</keyword>
<evidence type="ECO:0000256" key="5">
    <source>
        <dbReference type="ARBA" id="ARBA00022989"/>
    </source>
</evidence>
<keyword evidence="7 11" id="KW-0472">Membrane</keyword>
<evidence type="ECO:0000313" key="13">
    <source>
        <dbReference type="Proteomes" id="UP001652582"/>
    </source>
</evidence>
<keyword evidence="4 10" id="KW-0812">Transmembrane</keyword>
<dbReference type="OrthoDB" id="10044919at2759"/>
<dbReference type="SUPFAM" id="SSF81321">
    <property type="entry name" value="Family A G protein-coupled receptor-like"/>
    <property type="match status" value="1"/>
</dbReference>
<evidence type="ECO:0000256" key="7">
    <source>
        <dbReference type="ARBA" id="ARBA00023136"/>
    </source>
</evidence>
<evidence type="ECO:0000259" key="12">
    <source>
        <dbReference type="PROSITE" id="PS50262"/>
    </source>
</evidence>
<name>A0A6J1NQZ9_BICAN</name>
<feature type="transmembrane region" description="Helical" evidence="11">
    <location>
        <begin position="155"/>
        <end position="175"/>
    </location>
</feature>
<dbReference type="AlphaFoldDB" id="A0A6J1NQZ9"/>
<dbReference type="RefSeq" id="XP_023945656.2">
    <property type="nucleotide sequence ID" value="XM_024089888.2"/>
</dbReference>
<gene>
    <name evidence="14 15" type="primary">LOC112051302</name>
</gene>
<feature type="transmembrane region" description="Helical" evidence="11">
    <location>
        <begin position="37"/>
        <end position="64"/>
    </location>
</feature>
<dbReference type="RefSeq" id="XP_052742014.1">
    <property type="nucleotide sequence ID" value="XM_052886054.1"/>
</dbReference>
<dbReference type="PROSITE" id="PS50262">
    <property type="entry name" value="G_PROTEIN_RECEP_F1_2"/>
    <property type="match status" value="1"/>
</dbReference>
<feature type="transmembrane region" description="Helical" evidence="11">
    <location>
        <begin position="205"/>
        <end position="226"/>
    </location>
</feature>
<dbReference type="GO" id="GO:0005886">
    <property type="term" value="C:plasma membrane"/>
    <property type="evidence" value="ECO:0007669"/>
    <property type="project" value="UniProtKB-SubCell"/>
</dbReference>
<evidence type="ECO:0000256" key="9">
    <source>
        <dbReference type="ARBA" id="ARBA00023224"/>
    </source>
</evidence>
<feature type="transmembrane region" description="Helical" evidence="11">
    <location>
        <begin position="370"/>
        <end position="393"/>
    </location>
</feature>
<evidence type="ECO:0000256" key="3">
    <source>
        <dbReference type="ARBA" id="ARBA00022475"/>
    </source>
</evidence>
<dbReference type="InterPro" id="IPR017452">
    <property type="entry name" value="GPCR_Rhodpsn_7TM"/>
</dbReference>
<dbReference type="GO" id="GO:0004930">
    <property type="term" value="F:G protein-coupled receptor activity"/>
    <property type="evidence" value="ECO:0007669"/>
    <property type="project" value="UniProtKB-KW"/>
</dbReference>
<comment type="subcellular location">
    <subcellularLocation>
        <location evidence="1">Cell membrane</location>
        <topology evidence="1">Multi-pass membrane protein</topology>
    </subcellularLocation>
</comment>
<dbReference type="KEGG" id="bany:112051302"/>
<evidence type="ECO:0000256" key="1">
    <source>
        <dbReference type="ARBA" id="ARBA00004651"/>
    </source>
</evidence>
<reference evidence="14 15" key="1">
    <citation type="submission" date="2025-05" db="UniProtKB">
        <authorList>
            <consortium name="RefSeq"/>
        </authorList>
    </citation>
    <scope>IDENTIFICATION</scope>
</reference>
<evidence type="ECO:0000256" key="2">
    <source>
        <dbReference type="ARBA" id="ARBA00010663"/>
    </source>
</evidence>
<dbReference type="GeneID" id="112051302"/>